<dbReference type="InterPro" id="IPR056335">
    <property type="entry name" value="BBS7_hairpin"/>
</dbReference>
<organism evidence="7">
    <name type="scientific">Neodiprion lecontei</name>
    <name type="common">Redheaded pine sawfly</name>
    <dbReference type="NCBI Taxonomy" id="441921"/>
    <lineage>
        <taxon>Eukaryota</taxon>
        <taxon>Metazoa</taxon>
        <taxon>Ecdysozoa</taxon>
        <taxon>Arthropoda</taxon>
        <taxon>Hexapoda</taxon>
        <taxon>Insecta</taxon>
        <taxon>Pterygota</taxon>
        <taxon>Neoptera</taxon>
        <taxon>Endopterygota</taxon>
        <taxon>Hymenoptera</taxon>
        <taxon>Tenthredinoidea</taxon>
        <taxon>Diprionidae</taxon>
        <taxon>Diprioninae</taxon>
        <taxon>Neodiprion</taxon>
    </lineage>
</organism>
<dbReference type="Pfam" id="PF23360">
    <property type="entry name" value="BBS7_GAE"/>
    <property type="match status" value="1"/>
</dbReference>
<dbReference type="Pfam" id="PF23349">
    <property type="entry name" value="BBS7_hp"/>
    <property type="match status" value="1"/>
</dbReference>
<dbReference type="GO" id="GO:0060271">
    <property type="term" value="P:cilium assembly"/>
    <property type="evidence" value="ECO:0007669"/>
    <property type="project" value="TreeGrafter"/>
</dbReference>
<evidence type="ECO:0000259" key="2">
    <source>
        <dbReference type="Pfam" id="PF23349"/>
    </source>
</evidence>
<proteinExistence type="predicted"/>
<keyword evidence="6" id="KW-1185">Reference proteome</keyword>
<dbReference type="GO" id="GO:0043005">
    <property type="term" value="C:neuron projection"/>
    <property type="evidence" value="ECO:0007669"/>
    <property type="project" value="TreeGrafter"/>
</dbReference>
<dbReference type="AlphaFoldDB" id="A0A6J0BLC8"/>
<dbReference type="Pfam" id="PF23361">
    <property type="entry name" value="BBS7_pf"/>
    <property type="match status" value="1"/>
</dbReference>
<protein>
    <submittedName>
        <fullName evidence="7">Bardet-Biedl syndrome 7 protein homolog isoform X1</fullName>
    </submittedName>
</protein>
<reference evidence="7" key="1">
    <citation type="submission" date="2025-08" db="UniProtKB">
        <authorList>
            <consortium name="RefSeq"/>
        </authorList>
    </citation>
    <scope>IDENTIFICATION</scope>
    <source>
        <tissue evidence="7">Thorax and Abdomen</tissue>
    </source>
</reference>
<gene>
    <name evidence="7" type="primary">LOC107221102</name>
</gene>
<accession>A0A6J0BLC8</accession>
<dbReference type="GO" id="GO:0016020">
    <property type="term" value="C:membrane"/>
    <property type="evidence" value="ECO:0007669"/>
    <property type="project" value="TreeGrafter"/>
</dbReference>
<dbReference type="InterPro" id="IPR056332">
    <property type="entry name" value="Beta-prop_BBS7"/>
</dbReference>
<dbReference type="Proteomes" id="UP000829291">
    <property type="component" value="Chromosome 6"/>
</dbReference>
<evidence type="ECO:0000313" key="6">
    <source>
        <dbReference type="Proteomes" id="UP000829291"/>
    </source>
</evidence>
<evidence type="ECO:0000259" key="5">
    <source>
        <dbReference type="Pfam" id="PF23743"/>
    </source>
</evidence>
<evidence type="ECO:0000259" key="4">
    <source>
        <dbReference type="Pfam" id="PF23361"/>
    </source>
</evidence>
<sequence>MVKLIIPHVLDTENATLYIIQSFIRTLIYIFKGEKLLLTIMTLSLTRIDYMAVGSTSRGTTKLLPTPDPKQQTQRFVVGDHDGILHICGMKKDELQIIFKSLPGPKVNGISLGGVLGTQKDKIFVAVGNSVKGYTRRGKVFLEFDTNLLEPISAMCVLGPDLSACAKDLYHRYHDCRDADAYLVGERVIDVLLLPGEGSAVVAVLACGDCAVRVLHGGRTPTLLRLTTIPTILMPYREADVESKDRILVGTTDGRVGLLTLQRDKTLRVTWLLSNNGAEITSLDTYELQDGVDILVGRQNGVIEVFAFPEEDDTTPVLRFRHNCGESVSTVVGGIVGAVGYPEVLATTYSGRIFGLTTKPPGLLEVDQDIGLMTKLKIEIDQLEQKKNQQKESFDVGTDALAPSILNVNHRMLINKENASYTLSIELETSIDNILLQSDTPVDLLDVESNSAVASLSACDHKSGNYVLATYRCQINTNRLDLRLRTIEGQPGCLQIYVTSQVQPKCCRRIQIPIHALSFHSRIHKDENTVLLGGPFNELNLRGSFTAAEIHAWLSLALPDVPERPHLEDGEGTLIFTSTFVGTMLKCNYKKGNAIFLSENISSIIILRDILTGEATKRKIRLDVFCNIANGSISRVLDLVLPRIEAARAIKEKVKILDALQEWELNTNPEQLCPKYQELLENESNLRAELVKDPDMLQRLYGTITDLYVDWERARGGQIVTSKTATEKLRPALESRDLTLLLQIFNGNNSAAETPVPRLQQN</sequence>
<name>A0A6J0BLC8_NEOLC</name>
<evidence type="ECO:0000256" key="1">
    <source>
        <dbReference type="SAM" id="Coils"/>
    </source>
</evidence>
<dbReference type="InParanoid" id="A0A6J0BLC8"/>
<dbReference type="GO" id="GO:0036064">
    <property type="term" value="C:ciliary basal body"/>
    <property type="evidence" value="ECO:0007669"/>
    <property type="project" value="TreeGrafter"/>
</dbReference>
<dbReference type="PANTHER" id="PTHR16074:SF4">
    <property type="entry name" value="BARDET-BIEDL SYNDROME 7 PROTEIN"/>
    <property type="match status" value="1"/>
</dbReference>
<feature type="domain" description="BBS7 beta-propeller" evidence="5">
    <location>
        <begin position="62"/>
        <end position="358"/>
    </location>
</feature>
<dbReference type="GeneID" id="107221102"/>
<dbReference type="GO" id="GO:0008104">
    <property type="term" value="P:intracellular protein localization"/>
    <property type="evidence" value="ECO:0007669"/>
    <property type="project" value="TreeGrafter"/>
</dbReference>
<feature type="domain" description="BBS7 platform" evidence="4">
    <location>
        <begin position="520"/>
        <end position="627"/>
    </location>
</feature>
<dbReference type="SUPFAM" id="SSF50978">
    <property type="entry name" value="WD40 repeat-like"/>
    <property type="match status" value="1"/>
</dbReference>
<feature type="coiled-coil region" evidence="1">
    <location>
        <begin position="366"/>
        <end position="393"/>
    </location>
</feature>
<dbReference type="OrthoDB" id="414590at2759"/>
<dbReference type="InterPro" id="IPR036322">
    <property type="entry name" value="WD40_repeat_dom_sf"/>
</dbReference>
<dbReference type="InterPro" id="IPR056334">
    <property type="entry name" value="BBS7_GAE_dom"/>
</dbReference>
<feature type="domain" description="BBS7 helical hairpin" evidence="2">
    <location>
        <begin position="631"/>
        <end position="745"/>
    </location>
</feature>
<dbReference type="PANTHER" id="PTHR16074">
    <property type="entry name" value="BARDET-BIEDL SYNDROME 7 PROTEIN"/>
    <property type="match status" value="1"/>
</dbReference>
<dbReference type="GO" id="GO:0034464">
    <property type="term" value="C:BBSome"/>
    <property type="evidence" value="ECO:0007669"/>
    <property type="project" value="TreeGrafter"/>
</dbReference>
<dbReference type="Pfam" id="PF23743">
    <property type="entry name" value="Beta-prop_BBS7"/>
    <property type="match status" value="1"/>
</dbReference>
<evidence type="ECO:0000259" key="3">
    <source>
        <dbReference type="Pfam" id="PF23360"/>
    </source>
</evidence>
<dbReference type="InterPro" id="IPR056333">
    <property type="entry name" value="BBS7_pf_dom"/>
</dbReference>
<dbReference type="GO" id="GO:0005930">
    <property type="term" value="C:axoneme"/>
    <property type="evidence" value="ECO:0007669"/>
    <property type="project" value="TreeGrafter"/>
</dbReference>
<keyword evidence="1" id="KW-0175">Coiled coil</keyword>
<dbReference type="KEGG" id="nlo:107221102"/>
<evidence type="ECO:0000313" key="7">
    <source>
        <dbReference type="RefSeq" id="XP_015515471.2"/>
    </source>
</evidence>
<dbReference type="RefSeq" id="XP_015515471.2">
    <property type="nucleotide sequence ID" value="XM_015659985.2"/>
</dbReference>
<feature type="domain" description="BBS7 GAE" evidence="3">
    <location>
        <begin position="406"/>
        <end position="510"/>
    </location>
</feature>